<proteinExistence type="predicted"/>
<feature type="compositionally biased region" description="Acidic residues" evidence="1">
    <location>
        <begin position="45"/>
        <end position="58"/>
    </location>
</feature>
<dbReference type="EMBL" id="JAFELM010000028">
    <property type="protein sequence ID" value="MBM6617892.1"/>
    <property type="molecule type" value="Genomic_DNA"/>
</dbReference>
<accession>A0ABS2DHK8</accession>
<keyword evidence="2" id="KW-1133">Transmembrane helix</keyword>
<keyword evidence="2" id="KW-0472">Membrane</keyword>
<sequence>MFWDIFFMAFIFYVIYSLWVIKNQLDVIMKNLNISQEEKVSNDEIEKELEDEFEGTQK</sequence>
<protein>
    <submittedName>
        <fullName evidence="3">Uncharacterized protein</fullName>
    </submittedName>
</protein>
<gene>
    <name evidence="3" type="ORF">JR050_09450</name>
</gene>
<keyword evidence="2" id="KW-0812">Transmembrane</keyword>
<name>A0ABS2DHK8_9BACI</name>
<reference evidence="3 4" key="1">
    <citation type="submission" date="2021-02" db="EMBL/GenBank/DDBJ databases">
        <title>Bacillus sp. RD4P76, an endophyte from a halophyte.</title>
        <authorList>
            <person name="Sun J.-Q."/>
        </authorList>
    </citation>
    <scope>NUCLEOTIDE SEQUENCE [LARGE SCALE GENOMIC DNA]</scope>
    <source>
        <strain evidence="3 4">RD4P76</strain>
    </source>
</reference>
<organism evidence="3 4">
    <name type="scientific">Bacillus suaedaesalsae</name>
    <dbReference type="NCBI Taxonomy" id="2810349"/>
    <lineage>
        <taxon>Bacteria</taxon>
        <taxon>Bacillati</taxon>
        <taxon>Bacillota</taxon>
        <taxon>Bacilli</taxon>
        <taxon>Bacillales</taxon>
        <taxon>Bacillaceae</taxon>
        <taxon>Bacillus</taxon>
    </lineage>
</organism>
<evidence type="ECO:0000313" key="4">
    <source>
        <dbReference type="Proteomes" id="UP001518925"/>
    </source>
</evidence>
<dbReference type="RefSeq" id="WP_204203250.1">
    <property type="nucleotide sequence ID" value="NZ_JAFELM010000028.1"/>
</dbReference>
<evidence type="ECO:0000256" key="2">
    <source>
        <dbReference type="SAM" id="Phobius"/>
    </source>
</evidence>
<feature type="transmembrane region" description="Helical" evidence="2">
    <location>
        <begin position="6"/>
        <end position="21"/>
    </location>
</feature>
<dbReference type="Proteomes" id="UP001518925">
    <property type="component" value="Unassembled WGS sequence"/>
</dbReference>
<keyword evidence="4" id="KW-1185">Reference proteome</keyword>
<comment type="caution">
    <text evidence="3">The sequence shown here is derived from an EMBL/GenBank/DDBJ whole genome shotgun (WGS) entry which is preliminary data.</text>
</comment>
<feature type="region of interest" description="Disordered" evidence="1">
    <location>
        <begin position="39"/>
        <end position="58"/>
    </location>
</feature>
<evidence type="ECO:0000256" key="1">
    <source>
        <dbReference type="SAM" id="MobiDB-lite"/>
    </source>
</evidence>
<evidence type="ECO:0000313" key="3">
    <source>
        <dbReference type="EMBL" id="MBM6617892.1"/>
    </source>
</evidence>